<dbReference type="EnsemblFungi" id="MAPG_04129T0">
    <property type="protein sequence ID" value="MAPG_04129T0"/>
    <property type="gene ID" value="MAPG_04129"/>
</dbReference>
<reference evidence="5" key="3">
    <citation type="submission" date="2011-03" db="EMBL/GenBank/DDBJ databases">
        <title>Annotation of Magnaporthe poae ATCC 64411.</title>
        <authorList>
            <person name="Ma L.-J."/>
            <person name="Dead R."/>
            <person name="Young S.K."/>
            <person name="Zeng Q."/>
            <person name="Gargeya S."/>
            <person name="Fitzgerald M."/>
            <person name="Haas B."/>
            <person name="Abouelleil A."/>
            <person name="Alvarado L."/>
            <person name="Arachchi H.M."/>
            <person name="Berlin A."/>
            <person name="Brown A."/>
            <person name="Chapman S.B."/>
            <person name="Chen Z."/>
            <person name="Dunbar C."/>
            <person name="Freedman E."/>
            <person name="Gearin G."/>
            <person name="Gellesch M."/>
            <person name="Goldberg J."/>
            <person name="Griggs A."/>
            <person name="Gujja S."/>
            <person name="Heiman D."/>
            <person name="Howarth C."/>
            <person name="Larson L."/>
            <person name="Lui A."/>
            <person name="MacDonald P.J.P."/>
            <person name="Mehta T."/>
            <person name="Montmayeur A."/>
            <person name="Murphy C."/>
            <person name="Neiman D."/>
            <person name="Pearson M."/>
            <person name="Priest M."/>
            <person name="Roberts A."/>
            <person name="Saif S."/>
            <person name="Shea T."/>
            <person name="Shenoy N."/>
            <person name="Sisk P."/>
            <person name="Stolte C."/>
            <person name="Sykes S."/>
            <person name="Yandava C."/>
            <person name="Wortman J."/>
            <person name="Nusbaum C."/>
            <person name="Birren B."/>
        </authorList>
    </citation>
    <scope>NUCLEOTIDE SEQUENCE</scope>
    <source>
        <strain evidence="5">ATCC 64411</strain>
    </source>
</reference>
<dbReference type="PROSITE" id="PS50102">
    <property type="entry name" value="RRM"/>
    <property type="match status" value="2"/>
</dbReference>
<feature type="compositionally biased region" description="Low complexity" evidence="3">
    <location>
        <begin position="257"/>
        <end position="269"/>
    </location>
</feature>
<dbReference type="InterPro" id="IPR000504">
    <property type="entry name" value="RRM_dom"/>
</dbReference>
<dbReference type="GO" id="GO:0003723">
    <property type="term" value="F:RNA binding"/>
    <property type="evidence" value="ECO:0007669"/>
    <property type="project" value="UniProtKB-UniRule"/>
</dbReference>
<feature type="compositionally biased region" description="Polar residues" evidence="3">
    <location>
        <begin position="125"/>
        <end position="143"/>
    </location>
</feature>
<feature type="domain" description="RRM" evidence="4">
    <location>
        <begin position="18"/>
        <end position="97"/>
    </location>
</feature>
<evidence type="ECO:0000313" key="5">
    <source>
        <dbReference type="EMBL" id="KLU85097.1"/>
    </source>
</evidence>
<proteinExistence type="predicted"/>
<evidence type="ECO:0000313" key="6">
    <source>
        <dbReference type="EnsemblFungi" id="MAPG_04129T0"/>
    </source>
</evidence>
<reference evidence="5" key="2">
    <citation type="submission" date="2010-05" db="EMBL/GenBank/DDBJ databases">
        <title>The Genome Sequence of Magnaporthe poae strain ATCC 64411.</title>
        <authorList>
            <consortium name="The Broad Institute Genome Sequencing Platform"/>
            <consortium name="Broad Institute Genome Sequencing Center for Infectious Disease"/>
            <person name="Ma L.-J."/>
            <person name="Dead R."/>
            <person name="Young S."/>
            <person name="Zeng Q."/>
            <person name="Koehrsen M."/>
            <person name="Alvarado L."/>
            <person name="Berlin A."/>
            <person name="Chapman S.B."/>
            <person name="Chen Z."/>
            <person name="Freedman E."/>
            <person name="Gellesch M."/>
            <person name="Goldberg J."/>
            <person name="Griggs A."/>
            <person name="Gujja S."/>
            <person name="Heilman E.R."/>
            <person name="Heiman D."/>
            <person name="Hepburn T."/>
            <person name="Howarth C."/>
            <person name="Jen D."/>
            <person name="Larson L."/>
            <person name="Mehta T."/>
            <person name="Neiman D."/>
            <person name="Pearson M."/>
            <person name="Roberts A."/>
            <person name="Saif S."/>
            <person name="Shea T."/>
            <person name="Shenoy N."/>
            <person name="Sisk P."/>
            <person name="Stolte C."/>
            <person name="Sykes S."/>
            <person name="Walk T."/>
            <person name="White J."/>
            <person name="Yandava C."/>
            <person name="Haas B."/>
            <person name="Nusbaum C."/>
            <person name="Birren B."/>
        </authorList>
    </citation>
    <scope>NUCLEOTIDE SEQUENCE</scope>
    <source>
        <strain evidence="5">ATCC 64411</strain>
    </source>
</reference>
<dbReference type="EMBL" id="GL876968">
    <property type="protein sequence ID" value="KLU85097.1"/>
    <property type="molecule type" value="Genomic_DNA"/>
</dbReference>
<feature type="region of interest" description="Disordered" evidence="3">
    <location>
        <begin position="96"/>
        <end position="166"/>
    </location>
</feature>
<evidence type="ECO:0000256" key="1">
    <source>
        <dbReference type="ARBA" id="ARBA00022884"/>
    </source>
</evidence>
<dbReference type="SUPFAM" id="SSF54928">
    <property type="entry name" value="RNA-binding domain, RBD"/>
    <property type="match status" value="2"/>
</dbReference>
<dbReference type="InterPro" id="IPR012677">
    <property type="entry name" value="Nucleotide-bd_a/b_plait_sf"/>
</dbReference>
<name>A0A0C4DVW6_MAGP6</name>
<reference evidence="7" key="1">
    <citation type="submission" date="2010-05" db="EMBL/GenBank/DDBJ databases">
        <title>The genome sequence of Magnaporthe poae strain ATCC 64411.</title>
        <authorList>
            <person name="Ma L.-J."/>
            <person name="Dead R."/>
            <person name="Young S."/>
            <person name="Zeng Q."/>
            <person name="Koehrsen M."/>
            <person name="Alvarado L."/>
            <person name="Berlin A."/>
            <person name="Chapman S.B."/>
            <person name="Chen Z."/>
            <person name="Freedman E."/>
            <person name="Gellesch M."/>
            <person name="Goldberg J."/>
            <person name="Griggs A."/>
            <person name="Gujja S."/>
            <person name="Heilman E.R."/>
            <person name="Heiman D."/>
            <person name="Hepburn T."/>
            <person name="Howarth C."/>
            <person name="Jen D."/>
            <person name="Larson L."/>
            <person name="Mehta T."/>
            <person name="Neiman D."/>
            <person name="Pearson M."/>
            <person name="Roberts A."/>
            <person name="Saif S."/>
            <person name="Shea T."/>
            <person name="Shenoy N."/>
            <person name="Sisk P."/>
            <person name="Stolte C."/>
            <person name="Sykes S."/>
            <person name="Walk T."/>
            <person name="White J."/>
            <person name="Yandava C."/>
            <person name="Haas B."/>
            <person name="Nusbaum C."/>
            <person name="Birren B."/>
        </authorList>
    </citation>
    <scope>NUCLEOTIDE SEQUENCE [LARGE SCALE GENOMIC DNA]</scope>
    <source>
        <strain evidence="7">ATCC 64411 / 73-15</strain>
    </source>
</reference>
<dbReference type="VEuPathDB" id="FungiDB:MAPG_04129"/>
<dbReference type="CDD" id="cd00590">
    <property type="entry name" value="RRM_SF"/>
    <property type="match status" value="2"/>
</dbReference>
<accession>A0A0C4DVW6</accession>
<evidence type="ECO:0000313" key="7">
    <source>
        <dbReference type="Proteomes" id="UP000011715"/>
    </source>
</evidence>
<dbReference type="eggNOG" id="ENOG502S58E">
    <property type="taxonomic scope" value="Eukaryota"/>
</dbReference>
<dbReference type="PANTHER" id="PTHR48027">
    <property type="entry name" value="HETEROGENEOUS NUCLEAR RIBONUCLEOPROTEIN 87F-RELATED"/>
    <property type="match status" value="1"/>
</dbReference>
<keyword evidence="7" id="KW-1185">Reference proteome</keyword>
<dbReference type="OMA" id="HYYLFVE"/>
<dbReference type="SMART" id="SM00360">
    <property type="entry name" value="RRM"/>
    <property type="match status" value="2"/>
</dbReference>
<gene>
    <name evidence="5" type="ORF">MAPG_04129</name>
</gene>
<feature type="domain" description="RRM" evidence="4">
    <location>
        <begin position="169"/>
        <end position="256"/>
    </location>
</feature>
<reference evidence="6" key="4">
    <citation type="journal article" date="2015" name="G3 (Bethesda)">
        <title>Genome sequences of three phytopathogenic species of the Magnaporthaceae family of fungi.</title>
        <authorList>
            <person name="Okagaki L.H."/>
            <person name="Nunes C.C."/>
            <person name="Sailsbery J."/>
            <person name="Clay B."/>
            <person name="Brown D."/>
            <person name="John T."/>
            <person name="Oh Y."/>
            <person name="Young N."/>
            <person name="Fitzgerald M."/>
            <person name="Haas B.J."/>
            <person name="Zeng Q."/>
            <person name="Young S."/>
            <person name="Adiconis X."/>
            <person name="Fan L."/>
            <person name="Levin J.Z."/>
            <person name="Mitchell T.K."/>
            <person name="Okubara P.A."/>
            <person name="Farman M.L."/>
            <person name="Kohn L.M."/>
            <person name="Birren B."/>
            <person name="Ma L.-J."/>
            <person name="Dean R.A."/>
        </authorList>
    </citation>
    <scope>NUCLEOTIDE SEQUENCE</scope>
    <source>
        <strain evidence="6">ATCC 64411 / 73-15</strain>
    </source>
</reference>
<reference evidence="6" key="5">
    <citation type="submission" date="2015-06" db="UniProtKB">
        <authorList>
            <consortium name="EnsemblFungi"/>
        </authorList>
    </citation>
    <scope>IDENTIFICATION</scope>
    <source>
        <strain evidence="6">ATCC 64411</strain>
    </source>
</reference>
<dbReference type="InterPro" id="IPR052462">
    <property type="entry name" value="SLIRP/GR-RBP-like"/>
</dbReference>
<evidence type="ECO:0000259" key="4">
    <source>
        <dbReference type="PROSITE" id="PS50102"/>
    </source>
</evidence>
<keyword evidence="1 2" id="KW-0694">RNA-binding</keyword>
<organism evidence="6 7">
    <name type="scientific">Magnaporthiopsis poae (strain ATCC 64411 / 73-15)</name>
    <name type="common">Kentucky bluegrass fungus</name>
    <name type="synonym">Magnaporthe poae</name>
    <dbReference type="NCBI Taxonomy" id="644358"/>
    <lineage>
        <taxon>Eukaryota</taxon>
        <taxon>Fungi</taxon>
        <taxon>Dikarya</taxon>
        <taxon>Ascomycota</taxon>
        <taxon>Pezizomycotina</taxon>
        <taxon>Sordariomycetes</taxon>
        <taxon>Sordariomycetidae</taxon>
        <taxon>Magnaporthales</taxon>
        <taxon>Magnaporthaceae</taxon>
        <taxon>Magnaporthiopsis</taxon>
    </lineage>
</organism>
<dbReference type="AlphaFoldDB" id="A0A0C4DVW6"/>
<sequence length="297" mass="32772">MSFASPQPQINAAQAEGRRIYIGNLNYDLQNPDIEEMLAQSGFPAFESVKIPLDQASGRNRGYAFVDFPSHEEADRAVNGLQAVIGGREIKVRMCEPKQQQDRQQGGYNNYNNGGGYNNGGYNNRSAYGSPNPSAYGSPNPGQQPWGGFDQSMGGGFHQQQQHQQPDMRKLYVGGLGPAPDQAQNEEEIRMLFNGFNPTYISKRLDSNRAAPENPDYRFSFVEFETAEEASAAKDALDGRPYGPDGVQLRVSFAKPGRSQQGQGQQQQRGGWGGQRQDAYNRGPQQPNMGGGVWRRN</sequence>
<dbReference type="Pfam" id="PF00076">
    <property type="entry name" value="RRM_1"/>
    <property type="match status" value="2"/>
</dbReference>
<dbReference type="Gene3D" id="3.30.70.330">
    <property type="match status" value="2"/>
</dbReference>
<dbReference type="STRING" id="644358.A0A0C4DVW6"/>
<dbReference type="Proteomes" id="UP000011715">
    <property type="component" value="Unassembled WGS sequence"/>
</dbReference>
<dbReference type="OrthoDB" id="272703at2759"/>
<protein>
    <recommendedName>
        <fullName evidence="4">RRM domain-containing protein</fullName>
    </recommendedName>
</protein>
<dbReference type="InterPro" id="IPR035979">
    <property type="entry name" value="RBD_domain_sf"/>
</dbReference>
<evidence type="ECO:0000256" key="2">
    <source>
        <dbReference type="PROSITE-ProRule" id="PRU00176"/>
    </source>
</evidence>
<feature type="region of interest" description="Disordered" evidence="3">
    <location>
        <begin position="232"/>
        <end position="297"/>
    </location>
</feature>
<dbReference type="EMBL" id="ADBL01000976">
    <property type="status" value="NOT_ANNOTATED_CDS"/>
    <property type="molecule type" value="Genomic_DNA"/>
</dbReference>
<evidence type="ECO:0000256" key="3">
    <source>
        <dbReference type="SAM" id="MobiDB-lite"/>
    </source>
</evidence>